<feature type="transmembrane region" description="Helical" evidence="8">
    <location>
        <begin position="61"/>
        <end position="83"/>
    </location>
</feature>
<reference evidence="9 10" key="1">
    <citation type="submission" date="2016-06" db="EMBL/GenBank/DDBJ databases">
        <authorList>
            <person name="Kjaerup R.B."/>
            <person name="Dalgaard T.S."/>
            <person name="Juul-Madsen H.R."/>
        </authorList>
    </citation>
    <scope>NUCLEOTIDE SEQUENCE [LARGE SCALE GENOMIC DNA]</scope>
    <source>
        <strain evidence="9 10">373-A1</strain>
    </source>
</reference>
<protein>
    <submittedName>
        <fullName evidence="9">Cation:proton antiporter</fullName>
    </submittedName>
</protein>
<organism evidence="9 10">
    <name type="scientific">Clostridium paraputrificum</name>
    <dbReference type="NCBI Taxonomy" id="29363"/>
    <lineage>
        <taxon>Bacteria</taxon>
        <taxon>Bacillati</taxon>
        <taxon>Bacillota</taxon>
        <taxon>Clostridia</taxon>
        <taxon>Eubacteriales</taxon>
        <taxon>Clostridiaceae</taxon>
        <taxon>Clostridium</taxon>
    </lineage>
</organism>
<dbReference type="InterPro" id="IPR007208">
    <property type="entry name" value="MrpF/PhaF-like"/>
</dbReference>
<dbReference type="AlphaFoldDB" id="A0A174RYT5"/>
<keyword evidence="6 8" id="KW-1133">Transmembrane helix</keyword>
<dbReference type="RefSeq" id="WP_027099542.1">
    <property type="nucleotide sequence ID" value="NZ_CABHIH010000001.1"/>
</dbReference>
<evidence type="ECO:0000256" key="2">
    <source>
        <dbReference type="ARBA" id="ARBA00009212"/>
    </source>
</evidence>
<evidence type="ECO:0000256" key="1">
    <source>
        <dbReference type="ARBA" id="ARBA00004651"/>
    </source>
</evidence>
<keyword evidence="10" id="KW-1185">Reference proteome</keyword>
<gene>
    <name evidence="9" type="ORF">CP373A1_01200</name>
</gene>
<proteinExistence type="inferred from homology"/>
<keyword evidence="4" id="KW-1003">Cell membrane</keyword>
<dbReference type="GO" id="GO:0005886">
    <property type="term" value="C:plasma membrane"/>
    <property type="evidence" value="ECO:0007669"/>
    <property type="project" value="UniProtKB-SubCell"/>
</dbReference>
<evidence type="ECO:0000313" key="10">
    <source>
        <dbReference type="Proteomes" id="UP000092714"/>
    </source>
</evidence>
<name>A0A174RYT5_9CLOT</name>
<evidence type="ECO:0000256" key="6">
    <source>
        <dbReference type="ARBA" id="ARBA00022989"/>
    </source>
</evidence>
<dbReference type="PANTHER" id="PTHR34702:SF1">
    <property type="entry name" value="NA(+)_H(+) ANTIPORTER SUBUNIT F"/>
    <property type="match status" value="1"/>
</dbReference>
<comment type="similarity">
    <text evidence="2">Belongs to the CPA3 antiporters (TC 2.A.63) subunit F family.</text>
</comment>
<dbReference type="Proteomes" id="UP000092714">
    <property type="component" value="Unassembled WGS sequence"/>
</dbReference>
<comment type="subcellular location">
    <subcellularLocation>
        <location evidence="1">Cell membrane</location>
        <topology evidence="1">Multi-pass membrane protein</topology>
    </subcellularLocation>
</comment>
<dbReference type="PANTHER" id="PTHR34702">
    <property type="entry name" value="NA(+)/H(+) ANTIPORTER SUBUNIT F1"/>
    <property type="match status" value="1"/>
</dbReference>
<keyword evidence="5 8" id="KW-0812">Transmembrane</keyword>
<evidence type="ECO:0000256" key="5">
    <source>
        <dbReference type="ARBA" id="ARBA00022692"/>
    </source>
</evidence>
<evidence type="ECO:0000256" key="4">
    <source>
        <dbReference type="ARBA" id="ARBA00022475"/>
    </source>
</evidence>
<evidence type="ECO:0000256" key="7">
    <source>
        <dbReference type="ARBA" id="ARBA00023136"/>
    </source>
</evidence>
<accession>A0A174RYT5</accession>
<dbReference type="EMBL" id="MAPZ01000009">
    <property type="protein sequence ID" value="OBY12240.1"/>
    <property type="molecule type" value="Genomic_DNA"/>
</dbReference>
<evidence type="ECO:0000256" key="3">
    <source>
        <dbReference type="ARBA" id="ARBA00022448"/>
    </source>
</evidence>
<comment type="caution">
    <text evidence="9">The sequence shown here is derived from an EMBL/GenBank/DDBJ whole genome shotgun (WGS) entry which is preliminary data.</text>
</comment>
<keyword evidence="3" id="KW-0813">Transport</keyword>
<feature type="transmembrane region" description="Helical" evidence="8">
    <location>
        <begin position="35"/>
        <end position="55"/>
    </location>
</feature>
<dbReference type="OrthoDB" id="9799958at2"/>
<keyword evidence="7 8" id="KW-0472">Membrane</keyword>
<feature type="transmembrane region" description="Helical" evidence="8">
    <location>
        <begin position="6"/>
        <end position="23"/>
    </location>
</feature>
<dbReference type="eggNOG" id="COG2212">
    <property type="taxonomic scope" value="Bacteria"/>
</dbReference>
<dbReference type="Pfam" id="PF04066">
    <property type="entry name" value="MrpF_PhaF"/>
    <property type="match status" value="1"/>
</dbReference>
<evidence type="ECO:0000256" key="8">
    <source>
        <dbReference type="SAM" id="Phobius"/>
    </source>
</evidence>
<dbReference type="GO" id="GO:0015385">
    <property type="term" value="F:sodium:proton antiporter activity"/>
    <property type="evidence" value="ECO:0007669"/>
    <property type="project" value="TreeGrafter"/>
</dbReference>
<evidence type="ECO:0000313" key="9">
    <source>
        <dbReference type="EMBL" id="OBY12240.1"/>
    </source>
</evidence>
<sequence length="87" mass="9622">MDMSNDLMIVAIILSLLSLVLLYRVFRGPHIIDRVVAADCIDIILGVVLILFGCIEERSLFVDLGLIMTLLGFIGTVLISKYLEGKI</sequence>
<dbReference type="GeneID" id="42777388"/>